<evidence type="ECO:0000256" key="5">
    <source>
        <dbReference type="ARBA" id="ARBA00022763"/>
    </source>
</evidence>
<dbReference type="SUPFAM" id="SSF52113">
    <property type="entry name" value="BRCT domain"/>
    <property type="match status" value="5"/>
</dbReference>
<feature type="region of interest" description="Disordered" evidence="9">
    <location>
        <begin position="946"/>
        <end position="967"/>
    </location>
</feature>
<gene>
    <name evidence="11" type="primary">Necator_chrI.g1661</name>
    <name evidence="11" type="ORF">RB195_005535</name>
</gene>
<dbReference type="PANTHER" id="PTHR13561">
    <property type="entry name" value="DNA REPLICATION REGULATOR DPB11-RELATED"/>
    <property type="match status" value="1"/>
</dbReference>
<evidence type="ECO:0000313" key="11">
    <source>
        <dbReference type="EMBL" id="KAK6727929.1"/>
    </source>
</evidence>
<comment type="subcellular location">
    <subcellularLocation>
        <location evidence="2">Cytoplasm</location>
        <location evidence="2">Cytoskeleton</location>
        <location evidence="2">Microtubule organizing center</location>
        <location evidence="2">Centrosome</location>
    </subcellularLocation>
    <subcellularLocation>
        <location evidence="1">Nucleus</location>
    </subcellularLocation>
</comment>
<comment type="caution">
    <text evidence="11">The sequence shown here is derived from an EMBL/GenBank/DDBJ whole genome shotgun (WGS) entry which is preliminary data.</text>
</comment>
<evidence type="ECO:0000256" key="7">
    <source>
        <dbReference type="ARBA" id="ARBA00023212"/>
    </source>
</evidence>
<evidence type="ECO:0000256" key="2">
    <source>
        <dbReference type="ARBA" id="ARBA00004300"/>
    </source>
</evidence>
<sequence length="1464" mass="162773">MYRSVLHFTFSWIPLLGTYVVYLMSAPGAPKKSRRLQEYASAPAQVADDENIEPVNVFCVEPNDSSITSDEVEYFRETFRIMNEHGVGAIWMSEEKALAVTLSDESFYFLAAFRGLVFEHLKKLKVNLYGVHVVRQTLNNGGSLPRWDFPVFSLNLTGACVCFTGLSLEKRDELKAKINYMNGIVSPGLTEKVTHLVTECCDTQSKKYTEARRMCLPIMSPIWIEKAWEAAQMFSSDMFSSKELTQQYRIPIFNKMVITATGIGGDERMDIARLIELNGGRFSGDMKRNECTHLIADQTKGTKYKKAREWGSVRIVRASWLRKSVQAGYVLPESAFDPEKRNRCSTPVLASRAPEPEELDFSVIQGKGGRLDSSTFNTQISKLVEEPEPEPERTPLSLVRPNFRREGSRHRLAPSTPTVYDPIDQLAESCLKGDFDFLEGCRIWVFGADQSRVDRWKKLLDWSGATRVGTIEAASHIVVVNATLSDRNKLIESKSRGAQVVRAEWVMACCKEKDMVRAEEYVWDPDETILRTGSRQPSHMSEDVETPRRSDRDISSRPDGTGTTNSKELRASECLNIAPLCNLSDNPDVSILFRALKFRLHGLPSDVGAQTIKDIRSAGGLVVPISDGSTHVDYLVSDQVECGRLPSCESYSEAVTVYWMKSCLVNCRLLKASSHPLYRPIPAVEESTVFSNTVVMVSCFSDYEKMTLVGLVKRFGGRVQETLARRSRGDEMAVTHVVGGNEGQRVIEARRQKFKVVDPSWVIESIINDKPLKEDLFPLRGEAYASYEGRTDDLWPRVTKARLAPQDVDDFSDLIVEELHVDRGGNVPTCSRGTARSGVENCGVPEVSFKTSTPVSLVPKRLRSAPDRTLDLKKMFKPRFKGLTQAVEDIPSPSTSDANDESVTESMVGRILKEAVTKTGALKHHAKSVLNPSSSNLTPKYAIKSSNTKTLGPKHSPRKPSQSQKQVVVVDNATTSATLENDKCSENNMMALRARMTERLEQRNREIANQLVGNKAVSALLGSPQHTEAEASSAGRRKRPQAISSAGPSAKKTSQPHSEMAPPPNETVQPLIEWQPAMPTSLSSSSLLGMDGPLSSTRPPVTPTTTNAELHRRLLPARKSSENHCRLYEDELPQTNPNLAPTDLQKTPAPAENRPVHTATTSVQKYNSAPLNVQTSTARENFAGDGQLNHRSAPEPVLRTPVAASTVIGAYNATTKQPVMKLPTIKQERISFEFTATVRRFIFTSIVSHEKLRLSNIITRLGGIADSGELNDDCTHLICGKLIRGSKLMGCIASGRWVLGADYVDKSLAAGKWLPEADFEFGDPTRLAETSLPERELNLAKACRRWRLKLENHDRSKRIGAFQGWRCVLYCSDEKAAGLIPMLKAGGAEVAVRRQGEGAPLVFRPTHAVVCNSSMWNMEELNMLVNVGAKTFPLEYISKFLIEEHVDEAACYHPDYKRILQCRQ</sequence>
<keyword evidence="6" id="KW-0234">DNA repair</keyword>
<dbReference type="CDD" id="cd17731">
    <property type="entry name" value="BRCT_TopBP1_rpt2_like"/>
    <property type="match status" value="2"/>
</dbReference>
<reference evidence="11 12" key="1">
    <citation type="submission" date="2023-08" db="EMBL/GenBank/DDBJ databases">
        <title>A Necator americanus chromosomal reference genome.</title>
        <authorList>
            <person name="Ilik V."/>
            <person name="Petrzelkova K.J."/>
            <person name="Pardy F."/>
            <person name="Fuh T."/>
            <person name="Niatou-Singa F.S."/>
            <person name="Gouil Q."/>
            <person name="Baker L."/>
            <person name="Ritchie M.E."/>
            <person name="Jex A.R."/>
            <person name="Gazzola D."/>
            <person name="Li H."/>
            <person name="Toshio Fujiwara R."/>
            <person name="Zhan B."/>
            <person name="Aroian R.V."/>
            <person name="Pafco B."/>
            <person name="Schwarz E.M."/>
        </authorList>
    </citation>
    <scope>NUCLEOTIDE SEQUENCE [LARGE SCALE GENOMIC DNA]</scope>
    <source>
        <strain evidence="11 12">Aroian</strain>
        <tissue evidence="11">Whole animal</tissue>
    </source>
</reference>
<evidence type="ECO:0000256" key="6">
    <source>
        <dbReference type="ARBA" id="ARBA00023204"/>
    </source>
</evidence>
<evidence type="ECO:0000256" key="4">
    <source>
        <dbReference type="ARBA" id="ARBA00022737"/>
    </source>
</evidence>
<keyword evidence="5" id="KW-0227">DNA damage</keyword>
<evidence type="ECO:0000256" key="1">
    <source>
        <dbReference type="ARBA" id="ARBA00004123"/>
    </source>
</evidence>
<dbReference type="PROSITE" id="PS50172">
    <property type="entry name" value="BRCT"/>
    <property type="match status" value="5"/>
</dbReference>
<keyword evidence="7" id="KW-0206">Cytoskeleton</keyword>
<dbReference type="EMBL" id="JAVFWL010000001">
    <property type="protein sequence ID" value="KAK6727929.1"/>
    <property type="molecule type" value="Genomic_DNA"/>
</dbReference>
<dbReference type="PANTHER" id="PTHR13561:SF20">
    <property type="entry name" value="DNA TOPOISOMERASE 2-BINDING PROTEIN 1"/>
    <property type="match status" value="1"/>
</dbReference>
<dbReference type="Proteomes" id="UP001303046">
    <property type="component" value="Unassembled WGS sequence"/>
</dbReference>
<dbReference type="Pfam" id="PF00533">
    <property type="entry name" value="BRCT"/>
    <property type="match status" value="2"/>
</dbReference>
<feature type="domain" description="BRCT" evidence="10">
    <location>
        <begin position="685"/>
        <end position="779"/>
    </location>
</feature>
<feature type="compositionally biased region" description="Basic and acidic residues" evidence="9">
    <location>
        <begin position="540"/>
        <end position="556"/>
    </location>
</feature>
<dbReference type="Pfam" id="PF12738">
    <property type="entry name" value="PTCB-BRCT"/>
    <property type="match status" value="1"/>
</dbReference>
<dbReference type="InterPro" id="IPR001357">
    <property type="entry name" value="BRCT_dom"/>
</dbReference>
<dbReference type="Gene3D" id="3.40.50.10190">
    <property type="entry name" value="BRCT domain"/>
    <property type="match status" value="8"/>
</dbReference>
<feature type="region of interest" description="Disordered" evidence="9">
    <location>
        <begin position="1019"/>
        <end position="1067"/>
    </location>
</feature>
<evidence type="ECO:0000259" key="10">
    <source>
        <dbReference type="PROSITE" id="PS50172"/>
    </source>
</evidence>
<evidence type="ECO:0000256" key="8">
    <source>
        <dbReference type="ARBA" id="ARBA00023242"/>
    </source>
</evidence>
<accession>A0ABR1BNC8</accession>
<keyword evidence="12" id="KW-1185">Reference proteome</keyword>
<feature type="region of interest" description="Disordered" evidence="9">
    <location>
        <begin position="1081"/>
        <end position="1106"/>
    </location>
</feature>
<feature type="compositionally biased region" description="Polar residues" evidence="9">
    <location>
        <begin position="1042"/>
        <end position="1057"/>
    </location>
</feature>
<feature type="domain" description="BRCT" evidence="10">
    <location>
        <begin position="248"/>
        <end position="338"/>
    </location>
</feature>
<dbReference type="CDD" id="cd17738">
    <property type="entry name" value="BRCT_TopBP1_rpt7"/>
    <property type="match status" value="1"/>
</dbReference>
<dbReference type="InterPro" id="IPR059215">
    <property type="entry name" value="BRCT2_TopBP1-like"/>
</dbReference>
<feature type="domain" description="BRCT" evidence="10">
    <location>
        <begin position="433"/>
        <end position="523"/>
    </location>
</feature>
<dbReference type="Pfam" id="PF23294">
    <property type="entry name" value="BRCT_TopB1_SLF1"/>
    <property type="match status" value="1"/>
</dbReference>
<feature type="region of interest" description="Disordered" evidence="9">
    <location>
        <begin position="921"/>
        <end position="940"/>
    </location>
</feature>
<keyword evidence="3" id="KW-0963">Cytoplasm</keyword>
<protein>
    <recommendedName>
        <fullName evidence="10">BRCT domain-containing protein</fullName>
    </recommendedName>
</protein>
<feature type="region of interest" description="Disordered" evidence="9">
    <location>
        <begin position="532"/>
        <end position="566"/>
    </location>
</feature>
<proteinExistence type="predicted"/>
<feature type="domain" description="BRCT" evidence="10">
    <location>
        <begin position="588"/>
        <end position="677"/>
    </location>
</feature>
<keyword evidence="4" id="KW-0677">Repeat</keyword>
<organism evidence="11 12">
    <name type="scientific">Necator americanus</name>
    <name type="common">Human hookworm</name>
    <dbReference type="NCBI Taxonomy" id="51031"/>
    <lineage>
        <taxon>Eukaryota</taxon>
        <taxon>Metazoa</taxon>
        <taxon>Ecdysozoa</taxon>
        <taxon>Nematoda</taxon>
        <taxon>Chromadorea</taxon>
        <taxon>Rhabditida</taxon>
        <taxon>Rhabditina</taxon>
        <taxon>Rhabditomorpha</taxon>
        <taxon>Strongyloidea</taxon>
        <taxon>Ancylostomatidae</taxon>
        <taxon>Bunostominae</taxon>
        <taxon>Necator</taxon>
    </lineage>
</organism>
<feature type="compositionally biased region" description="Polar residues" evidence="9">
    <location>
        <begin position="930"/>
        <end position="940"/>
    </location>
</feature>
<dbReference type="CDD" id="cd00027">
    <property type="entry name" value="BRCT"/>
    <property type="match status" value="1"/>
</dbReference>
<dbReference type="InterPro" id="IPR036420">
    <property type="entry name" value="BRCT_dom_sf"/>
</dbReference>
<dbReference type="SMART" id="SM00292">
    <property type="entry name" value="BRCT"/>
    <property type="match status" value="6"/>
</dbReference>
<evidence type="ECO:0000313" key="12">
    <source>
        <dbReference type="Proteomes" id="UP001303046"/>
    </source>
</evidence>
<evidence type="ECO:0000256" key="3">
    <source>
        <dbReference type="ARBA" id="ARBA00022490"/>
    </source>
</evidence>
<dbReference type="InterPro" id="IPR057595">
    <property type="entry name" value="TopB1_SLF1_BRCT"/>
</dbReference>
<name>A0ABR1BNC8_NECAM</name>
<feature type="domain" description="BRCT" evidence="10">
    <location>
        <begin position="163"/>
        <end position="241"/>
    </location>
</feature>
<keyword evidence="8" id="KW-0539">Nucleus</keyword>
<evidence type="ECO:0000256" key="9">
    <source>
        <dbReference type="SAM" id="MobiDB-lite"/>
    </source>
</evidence>